<feature type="compositionally biased region" description="Polar residues" evidence="1">
    <location>
        <begin position="260"/>
        <end position="272"/>
    </location>
</feature>
<dbReference type="EMBL" id="WBOF01000001">
    <property type="protein sequence ID" value="MQS13204.1"/>
    <property type="molecule type" value="Genomic_DNA"/>
</dbReference>
<gene>
    <name evidence="3" type="ORF">F7Q99_13155</name>
</gene>
<evidence type="ECO:0008006" key="5">
    <source>
        <dbReference type="Google" id="ProtNLM"/>
    </source>
</evidence>
<feature type="region of interest" description="Disordered" evidence="1">
    <location>
        <begin position="1"/>
        <end position="46"/>
    </location>
</feature>
<evidence type="ECO:0000256" key="1">
    <source>
        <dbReference type="SAM" id="MobiDB-lite"/>
    </source>
</evidence>
<organism evidence="3 4">
    <name type="scientific">Streptomyces kaniharaensis</name>
    <dbReference type="NCBI Taxonomy" id="212423"/>
    <lineage>
        <taxon>Bacteria</taxon>
        <taxon>Bacillati</taxon>
        <taxon>Actinomycetota</taxon>
        <taxon>Actinomycetes</taxon>
        <taxon>Kitasatosporales</taxon>
        <taxon>Streptomycetaceae</taxon>
        <taxon>Streptomyces</taxon>
    </lineage>
</organism>
<reference evidence="3 4" key="1">
    <citation type="submission" date="2019-09" db="EMBL/GenBank/DDBJ databases">
        <title>Genome Sequences of Streptomyces kaniharaensis ATCC 21070.</title>
        <authorList>
            <person name="Zhu W."/>
            <person name="De Crecy-Lagard V."/>
            <person name="Richards N.G."/>
        </authorList>
    </citation>
    <scope>NUCLEOTIDE SEQUENCE [LARGE SCALE GENOMIC DNA]</scope>
    <source>
        <strain evidence="3 4">SF-557</strain>
    </source>
</reference>
<proteinExistence type="predicted"/>
<feature type="region of interest" description="Disordered" evidence="1">
    <location>
        <begin position="221"/>
        <end position="272"/>
    </location>
</feature>
<comment type="caution">
    <text evidence="3">The sequence shown here is derived from an EMBL/GenBank/DDBJ whole genome shotgun (WGS) entry which is preliminary data.</text>
</comment>
<accession>A0A6N7KT66</accession>
<protein>
    <recommendedName>
        <fullName evidence="5">Toxin-antitoxin system, toxin component</fullName>
    </recommendedName>
</protein>
<keyword evidence="2" id="KW-0472">Membrane</keyword>
<dbReference type="Proteomes" id="UP000450000">
    <property type="component" value="Unassembled WGS sequence"/>
</dbReference>
<evidence type="ECO:0000313" key="4">
    <source>
        <dbReference type="Proteomes" id="UP000450000"/>
    </source>
</evidence>
<sequence>MPYGAPQPHDANPYAAGNPYGQPAPPPPPGYGYPAPPPPDPAYGYPQQAPGYGYPAAAAQGGPVCRVCGGFPAVQTTVRGHQGIIVIMRFLKQHGPFCRVCGDATVRNMSARTLVQGWWSYLGSVFTLVTLLLNLGAHNKIKQLPPPAPGTHGPQLDPGVPLARRPHIFMLLLPAGWIITVIALIATGALFPKNPDPIYPAIPTVSIPAIPSPSFSPKPLTSPTYTLPPVATPTLPKPSDPGSGPEAIDSAKAGDCLRNENGTGATNDTNPRITMLPCTDSRAQYKVIWKYLATSDEKVCEQQPKSDSTYYRKYTGMPALSYVLCLQSIHTAGTS</sequence>
<dbReference type="OrthoDB" id="3298677at2"/>
<name>A0A6N7KT66_9ACTN</name>
<feature type="transmembrane region" description="Helical" evidence="2">
    <location>
        <begin position="118"/>
        <end position="137"/>
    </location>
</feature>
<feature type="transmembrane region" description="Helical" evidence="2">
    <location>
        <begin position="168"/>
        <end position="191"/>
    </location>
</feature>
<evidence type="ECO:0000256" key="2">
    <source>
        <dbReference type="SAM" id="Phobius"/>
    </source>
</evidence>
<keyword evidence="2" id="KW-0812">Transmembrane</keyword>
<dbReference type="AlphaFoldDB" id="A0A6N7KT66"/>
<keyword evidence="2" id="KW-1133">Transmembrane helix</keyword>
<evidence type="ECO:0000313" key="3">
    <source>
        <dbReference type="EMBL" id="MQS13204.1"/>
    </source>
</evidence>
<dbReference type="RefSeq" id="WP_153461383.1">
    <property type="nucleotide sequence ID" value="NZ_WBOF01000001.1"/>
</dbReference>
<feature type="compositionally biased region" description="Pro residues" evidence="1">
    <location>
        <begin position="22"/>
        <end position="41"/>
    </location>
</feature>
<keyword evidence="4" id="KW-1185">Reference proteome</keyword>